<comment type="catalytic activity">
    <reaction evidence="1">
        <text>ATP + protein L-histidine = ADP + protein N-phospho-L-histidine.</text>
        <dbReference type="EC" id="2.7.13.3"/>
    </reaction>
</comment>
<keyword evidence="5" id="KW-0597">Phosphoprotein</keyword>
<dbReference type="GO" id="GO:0005524">
    <property type="term" value="F:ATP binding"/>
    <property type="evidence" value="ECO:0007669"/>
    <property type="project" value="UniProtKB-KW"/>
</dbReference>
<evidence type="ECO:0000259" key="14">
    <source>
        <dbReference type="PROSITE" id="PS50109"/>
    </source>
</evidence>
<name>A0A316FV02_9ACTN</name>
<dbReference type="InterPro" id="IPR033463">
    <property type="entry name" value="sCache_3"/>
</dbReference>
<keyword evidence="16" id="KW-1185">Reference proteome</keyword>
<evidence type="ECO:0000256" key="9">
    <source>
        <dbReference type="ARBA" id="ARBA00022777"/>
    </source>
</evidence>
<organism evidence="15 16">
    <name type="scientific">Actinoplanes xinjiangensis</name>
    <dbReference type="NCBI Taxonomy" id="512350"/>
    <lineage>
        <taxon>Bacteria</taxon>
        <taxon>Bacillati</taxon>
        <taxon>Actinomycetota</taxon>
        <taxon>Actinomycetes</taxon>
        <taxon>Micromonosporales</taxon>
        <taxon>Micromonosporaceae</taxon>
        <taxon>Actinoplanes</taxon>
    </lineage>
</organism>
<dbReference type="InterPro" id="IPR029151">
    <property type="entry name" value="Sensor-like_sf"/>
</dbReference>
<dbReference type="InterPro" id="IPR005467">
    <property type="entry name" value="His_kinase_dom"/>
</dbReference>
<dbReference type="InterPro" id="IPR039506">
    <property type="entry name" value="SPOB_a"/>
</dbReference>
<keyword evidence="7" id="KW-0812">Transmembrane</keyword>
<evidence type="ECO:0000256" key="1">
    <source>
        <dbReference type="ARBA" id="ARBA00000085"/>
    </source>
</evidence>
<dbReference type="InterPro" id="IPR052162">
    <property type="entry name" value="Sensor_kinase/Photoreceptor"/>
</dbReference>
<sequence>MVVTFRRTTLAGQLLALQVTIILVVLVAVAALTLAQSAAAFSSVEGRRVAALAEQLADSPLVRDRLPRPAPGETLAPLVQTVRTQSDVTSVTIADARGIVVSSTDPILVRTLLPLGDPGVAEGRGWSGELVVDGSRELVAQVPVLSAEPGTLGQRLGTVMIGERSPTIWQRARDGAGNLAIYLGIASLVGIAGSWLEARRIKHQTLGLEPREIAGLAEYREAMLYGIAEGVIALDPQHRITLVNAVGRTLLDLPEDGAGRSLAELGIDGRLHDVLTGGAEGERDEVVVRGGRVLVMNRMDVTKDGRRLGSVTTLRDRTELARLEREMGSFRSTTEVLRAQAHEFANQLHTISGLIQIRDYDEVVRYVNALARHRESLDLTLTSRIHDTAVAALLMAKSAQAAERRVRLRISESTHLGRLSADRSADVATVVGNLVDNAVDAAAAGDPERDAWVEVELRQDTTAVEIVVRDSGPGVAPELAQEVFSHGFTTKAAQGGERGIGLALTRLICKRHGGEVAVTNTPDGAMFTARLTVPERVAP</sequence>
<evidence type="ECO:0000256" key="3">
    <source>
        <dbReference type="ARBA" id="ARBA00012438"/>
    </source>
</evidence>
<keyword evidence="11" id="KW-1133">Transmembrane helix</keyword>
<dbReference type="OrthoDB" id="9792686at2"/>
<dbReference type="GO" id="GO:0000155">
    <property type="term" value="F:phosphorelay sensor kinase activity"/>
    <property type="evidence" value="ECO:0007669"/>
    <property type="project" value="InterPro"/>
</dbReference>
<dbReference type="SUPFAM" id="SSF103190">
    <property type="entry name" value="Sensory domain-like"/>
    <property type="match status" value="1"/>
</dbReference>
<feature type="domain" description="Histidine kinase" evidence="14">
    <location>
        <begin position="339"/>
        <end position="535"/>
    </location>
</feature>
<dbReference type="InterPro" id="IPR035965">
    <property type="entry name" value="PAS-like_dom_sf"/>
</dbReference>
<dbReference type="Pfam" id="PF17203">
    <property type="entry name" value="sCache_3_2"/>
    <property type="match status" value="1"/>
</dbReference>
<dbReference type="Proteomes" id="UP000245697">
    <property type="component" value="Unassembled WGS sequence"/>
</dbReference>
<dbReference type="PRINTS" id="PR00344">
    <property type="entry name" value="BCTRLSENSOR"/>
</dbReference>
<dbReference type="Pfam" id="PF14689">
    <property type="entry name" value="SPOB_a"/>
    <property type="match status" value="1"/>
</dbReference>
<dbReference type="SUPFAM" id="SSF55874">
    <property type="entry name" value="ATPase domain of HSP90 chaperone/DNA topoisomerase II/histidine kinase"/>
    <property type="match status" value="1"/>
</dbReference>
<evidence type="ECO:0000256" key="10">
    <source>
        <dbReference type="ARBA" id="ARBA00022840"/>
    </source>
</evidence>
<dbReference type="EMBL" id="QGGR01000001">
    <property type="protein sequence ID" value="PWK52614.1"/>
    <property type="molecule type" value="Genomic_DNA"/>
</dbReference>
<proteinExistence type="predicted"/>
<keyword evidence="8" id="KW-0547">Nucleotide-binding</keyword>
<evidence type="ECO:0000256" key="5">
    <source>
        <dbReference type="ARBA" id="ARBA00022553"/>
    </source>
</evidence>
<dbReference type="EC" id="2.7.13.3" evidence="3"/>
<keyword evidence="10" id="KW-0067">ATP-binding</keyword>
<evidence type="ECO:0000256" key="11">
    <source>
        <dbReference type="ARBA" id="ARBA00022989"/>
    </source>
</evidence>
<dbReference type="SMART" id="SM00387">
    <property type="entry name" value="HATPase_c"/>
    <property type="match status" value="1"/>
</dbReference>
<evidence type="ECO:0000256" key="12">
    <source>
        <dbReference type="ARBA" id="ARBA00023012"/>
    </source>
</evidence>
<keyword evidence="9 15" id="KW-0418">Kinase</keyword>
<keyword evidence="6" id="KW-0808">Transferase</keyword>
<protein>
    <recommendedName>
        <fullName evidence="3">histidine kinase</fullName>
        <ecNumber evidence="3">2.7.13.3</ecNumber>
    </recommendedName>
</protein>
<dbReference type="AlphaFoldDB" id="A0A316FV02"/>
<dbReference type="Gene3D" id="3.30.565.10">
    <property type="entry name" value="Histidine kinase-like ATPase, C-terminal domain"/>
    <property type="match status" value="1"/>
</dbReference>
<dbReference type="PROSITE" id="PS50109">
    <property type="entry name" value="HIS_KIN"/>
    <property type="match status" value="1"/>
</dbReference>
<evidence type="ECO:0000313" key="16">
    <source>
        <dbReference type="Proteomes" id="UP000245697"/>
    </source>
</evidence>
<evidence type="ECO:0000256" key="13">
    <source>
        <dbReference type="ARBA" id="ARBA00023136"/>
    </source>
</evidence>
<dbReference type="InterPro" id="IPR003594">
    <property type="entry name" value="HATPase_dom"/>
</dbReference>
<evidence type="ECO:0000256" key="2">
    <source>
        <dbReference type="ARBA" id="ARBA00004651"/>
    </source>
</evidence>
<evidence type="ECO:0000256" key="8">
    <source>
        <dbReference type="ARBA" id="ARBA00022741"/>
    </source>
</evidence>
<dbReference type="InterPro" id="IPR036890">
    <property type="entry name" value="HATPase_C_sf"/>
</dbReference>
<gene>
    <name evidence="15" type="ORF">BC793_101623</name>
</gene>
<dbReference type="InterPro" id="IPR004358">
    <property type="entry name" value="Sig_transdc_His_kin-like_C"/>
</dbReference>
<reference evidence="15 16" key="1">
    <citation type="submission" date="2018-05" db="EMBL/GenBank/DDBJ databases">
        <title>Genomic Encyclopedia of Archaeal and Bacterial Type Strains, Phase II (KMG-II): from individual species to whole genera.</title>
        <authorList>
            <person name="Goeker M."/>
        </authorList>
    </citation>
    <scope>NUCLEOTIDE SEQUENCE [LARGE SCALE GENOMIC DNA]</scope>
    <source>
        <strain evidence="15 16">DSM 45184</strain>
    </source>
</reference>
<dbReference type="SUPFAM" id="SSF55785">
    <property type="entry name" value="PYP-like sensor domain (PAS domain)"/>
    <property type="match status" value="1"/>
</dbReference>
<comment type="caution">
    <text evidence="15">The sequence shown here is derived from an EMBL/GenBank/DDBJ whole genome shotgun (WGS) entry which is preliminary data.</text>
</comment>
<dbReference type="Gene3D" id="1.10.287.130">
    <property type="match status" value="1"/>
</dbReference>
<dbReference type="SUPFAM" id="SSF55890">
    <property type="entry name" value="Sporulation response regulatory protein Spo0B"/>
    <property type="match status" value="1"/>
</dbReference>
<keyword evidence="13" id="KW-0472">Membrane</keyword>
<dbReference type="Gene3D" id="3.30.450.20">
    <property type="entry name" value="PAS domain"/>
    <property type="match status" value="2"/>
</dbReference>
<evidence type="ECO:0000256" key="6">
    <source>
        <dbReference type="ARBA" id="ARBA00022679"/>
    </source>
</evidence>
<dbReference type="PANTHER" id="PTHR43304:SF1">
    <property type="entry name" value="PAC DOMAIN-CONTAINING PROTEIN"/>
    <property type="match status" value="1"/>
</dbReference>
<keyword evidence="12" id="KW-0902">Two-component regulatory system</keyword>
<evidence type="ECO:0000313" key="15">
    <source>
        <dbReference type="EMBL" id="PWK52614.1"/>
    </source>
</evidence>
<evidence type="ECO:0000256" key="7">
    <source>
        <dbReference type="ARBA" id="ARBA00022692"/>
    </source>
</evidence>
<evidence type="ECO:0000256" key="4">
    <source>
        <dbReference type="ARBA" id="ARBA00022475"/>
    </source>
</evidence>
<accession>A0A316FV02</accession>
<comment type="subcellular location">
    <subcellularLocation>
        <location evidence="2">Cell membrane</location>
        <topology evidence="2">Multi-pass membrane protein</topology>
    </subcellularLocation>
</comment>
<keyword evidence="4" id="KW-1003">Cell membrane</keyword>
<dbReference type="InterPro" id="IPR016120">
    <property type="entry name" value="Sig_transdc_His_kin_SpoOB"/>
</dbReference>
<dbReference type="GO" id="GO:0005886">
    <property type="term" value="C:plasma membrane"/>
    <property type="evidence" value="ECO:0007669"/>
    <property type="project" value="UniProtKB-SubCell"/>
</dbReference>
<dbReference type="Pfam" id="PF02518">
    <property type="entry name" value="HATPase_c"/>
    <property type="match status" value="1"/>
</dbReference>
<dbReference type="PANTHER" id="PTHR43304">
    <property type="entry name" value="PHYTOCHROME-LIKE PROTEIN CPH1"/>
    <property type="match status" value="1"/>
</dbReference>